<reference evidence="3" key="1">
    <citation type="submission" date="2022-11" db="UniProtKB">
        <authorList>
            <consortium name="EnsemblMetazoa"/>
        </authorList>
    </citation>
    <scope>IDENTIFICATION</scope>
</reference>
<dbReference type="PANTHER" id="PTHR42814">
    <property type="entry name" value="AMP-BINDING DOMAIN-CONTAINING PROTEIN"/>
    <property type="match status" value="1"/>
</dbReference>
<proteinExistence type="predicted"/>
<feature type="domain" description="AMP-binding enzyme C-terminal" evidence="2">
    <location>
        <begin position="471"/>
        <end position="554"/>
    </location>
</feature>
<dbReference type="InterPro" id="IPR045851">
    <property type="entry name" value="AMP-bd_C_sf"/>
</dbReference>
<sequence>MSYIHIPHDRPLEYRTAFQILQTHAKQQPNKEAIVFRDEKLNRVSLTFQEFDTMSSSLAAGLLEIGVGRGDRVLVLLPSYVEFVLFHLALNRIGAVMIAIEEDSYPAVFGIPDLACVITRVGPSVVNNDKVISETKKALYQNMLKAAVLVGSDADADLQDHPKAYTYQKLFLMAKENPESAANVRKTEAKVQMDDPCLVIFSSGSTSLPKPIEYTHHAYVNGVYASIRGLQLNKDCILFFDTPFDWITGISFCIGSCVVQGLTYIEFPPKSGLDAKHLVTILSIIAEERVTVASFPLYRLQDMAINKERIKSMRHDIKLQHITVGGQPTPLSLLEDVFEIWPKIKVINAYGSTESNVCLSQEIDKDNLDSLDYGVMNVVPGMEVKIVNENGQLLPLGETGEICLRSAWVSFCNWDYMDPDLEGRVDTSRKSNGWHSSKDVGIVVNQNCIRLLGRLDFMMKVAGDSIPPSLVESTLQEHPDVKKVCVVGVPDERLYQKICACIILKQDHRDNRNDLNEKFDQWGKDKFWESSSGFMIKPHYYVFLDSFPATRTGKVNLREVRKIAIKELGLMQ</sequence>
<dbReference type="InterPro" id="IPR042099">
    <property type="entry name" value="ANL_N_sf"/>
</dbReference>
<evidence type="ECO:0000313" key="3">
    <source>
        <dbReference type="EnsemblMetazoa" id="XP_020900904.2"/>
    </source>
</evidence>
<dbReference type="SUPFAM" id="SSF56801">
    <property type="entry name" value="Acetyl-CoA synthetase-like"/>
    <property type="match status" value="1"/>
</dbReference>
<evidence type="ECO:0000259" key="1">
    <source>
        <dbReference type="Pfam" id="PF00501"/>
    </source>
</evidence>
<evidence type="ECO:0000259" key="2">
    <source>
        <dbReference type="Pfam" id="PF13193"/>
    </source>
</evidence>
<evidence type="ECO:0000313" key="4">
    <source>
        <dbReference type="Proteomes" id="UP000887567"/>
    </source>
</evidence>
<dbReference type="Pfam" id="PF13193">
    <property type="entry name" value="AMP-binding_C"/>
    <property type="match status" value="1"/>
</dbReference>
<dbReference type="Proteomes" id="UP000887567">
    <property type="component" value="Unplaced"/>
</dbReference>
<name>A0A913X988_EXADI</name>
<dbReference type="OMA" id="TAGRTIC"/>
<dbReference type="EnsemblMetazoa" id="XM_021045245.2">
    <property type="protein sequence ID" value="XP_020900904.2"/>
    <property type="gene ID" value="LOC110239525"/>
</dbReference>
<accession>A0A913X988</accession>
<dbReference type="OrthoDB" id="10253115at2759"/>
<feature type="domain" description="AMP-dependent synthetase/ligase" evidence="1">
    <location>
        <begin position="22"/>
        <end position="409"/>
    </location>
</feature>
<dbReference type="PANTHER" id="PTHR42814:SF3">
    <property type="entry name" value="BETA-N-ACETYLHEXOSAMINIDASE"/>
    <property type="match status" value="1"/>
</dbReference>
<keyword evidence="4" id="KW-1185">Reference proteome</keyword>
<dbReference type="Gene3D" id="3.40.50.12780">
    <property type="entry name" value="N-terminal domain of ligase-like"/>
    <property type="match status" value="1"/>
</dbReference>
<dbReference type="PROSITE" id="PS00455">
    <property type="entry name" value="AMP_BINDING"/>
    <property type="match status" value="1"/>
</dbReference>
<dbReference type="AlphaFoldDB" id="A0A913X988"/>
<dbReference type="GeneID" id="110239525"/>
<dbReference type="InterPro" id="IPR000873">
    <property type="entry name" value="AMP-dep_synth/lig_dom"/>
</dbReference>
<dbReference type="InterPro" id="IPR020845">
    <property type="entry name" value="AMP-binding_CS"/>
</dbReference>
<dbReference type="CDD" id="cd04433">
    <property type="entry name" value="AFD_class_I"/>
    <property type="match status" value="1"/>
</dbReference>
<dbReference type="Gene3D" id="3.30.300.30">
    <property type="match status" value="1"/>
</dbReference>
<organism evidence="3 4">
    <name type="scientific">Exaiptasia diaphana</name>
    <name type="common">Tropical sea anemone</name>
    <name type="synonym">Aiptasia pulchella</name>
    <dbReference type="NCBI Taxonomy" id="2652724"/>
    <lineage>
        <taxon>Eukaryota</taxon>
        <taxon>Metazoa</taxon>
        <taxon>Cnidaria</taxon>
        <taxon>Anthozoa</taxon>
        <taxon>Hexacorallia</taxon>
        <taxon>Actiniaria</taxon>
        <taxon>Aiptasiidae</taxon>
        <taxon>Exaiptasia</taxon>
    </lineage>
</organism>
<dbReference type="InterPro" id="IPR025110">
    <property type="entry name" value="AMP-bd_C"/>
</dbReference>
<dbReference type="Pfam" id="PF00501">
    <property type="entry name" value="AMP-binding"/>
    <property type="match status" value="1"/>
</dbReference>
<dbReference type="RefSeq" id="XP_020900904.2">
    <property type="nucleotide sequence ID" value="XM_021045245.2"/>
</dbReference>
<protein>
    <submittedName>
        <fullName evidence="3">Uncharacterized protein</fullName>
    </submittedName>
</protein>
<dbReference type="KEGG" id="epa:110239525"/>